<gene>
    <name evidence="2" type="ORF">MSPICULIGERA_LOCUS20881</name>
</gene>
<sequence>MATSPGPSRIRAEPDAAPVADPYAIKYEALREKYAYVLESNNLIRNRLHHVKKEVIYLGRLKRVLCNRLLAVGDPYYLGVLEITDDDYIANQERANKKKAAAMVNQHEFPGPEPQNEFADWVMNQLDTEEIDPGSSPDIQLFENDPMMRNLMPGPSEPRKRRKKMSPEQICTKAKRDKKERKVDFALEALFDQLPSTSDAHSSNPGSP</sequence>
<evidence type="ECO:0000256" key="1">
    <source>
        <dbReference type="SAM" id="MobiDB-lite"/>
    </source>
</evidence>
<accession>A0AA36D8H7</accession>
<keyword evidence="3" id="KW-1185">Reference proteome</keyword>
<evidence type="ECO:0000313" key="2">
    <source>
        <dbReference type="EMBL" id="CAJ0582751.1"/>
    </source>
</evidence>
<organism evidence="2 3">
    <name type="scientific">Mesorhabditis spiculigera</name>
    <dbReference type="NCBI Taxonomy" id="96644"/>
    <lineage>
        <taxon>Eukaryota</taxon>
        <taxon>Metazoa</taxon>
        <taxon>Ecdysozoa</taxon>
        <taxon>Nematoda</taxon>
        <taxon>Chromadorea</taxon>
        <taxon>Rhabditida</taxon>
        <taxon>Rhabditina</taxon>
        <taxon>Rhabditomorpha</taxon>
        <taxon>Rhabditoidea</taxon>
        <taxon>Rhabditidae</taxon>
        <taxon>Mesorhabditinae</taxon>
        <taxon>Mesorhabditis</taxon>
    </lineage>
</organism>
<evidence type="ECO:0000313" key="3">
    <source>
        <dbReference type="Proteomes" id="UP001177023"/>
    </source>
</evidence>
<dbReference type="Proteomes" id="UP001177023">
    <property type="component" value="Unassembled WGS sequence"/>
</dbReference>
<feature type="non-terminal residue" evidence="2">
    <location>
        <position position="1"/>
    </location>
</feature>
<reference evidence="2" key="1">
    <citation type="submission" date="2023-06" db="EMBL/GenBank/DDBJ databases">
        <authorList>
            <person name="Delattre M."/>
        </authorList>
    </citation>
    <scope>NUCLEOTIDE SEQUENCE</scope>
    <source>
        <strain evidence="2">AF72</strain>
    </source>
</reference>
<name>A0AA36D8H7_9BILA</name>
<comment type="caution">
    <text evidence="2">The sequence shown here is derived from an EMBL/GenBank/DDBJ whole genome shotgun (WGS) entry which is preliminary data.</text>
</comment>
<feature type="region of interest" description="Disordered" evidence="1">
    <location>
        <begin position="151"/>
        <end position="180"/>
    </location>
</feature>
<dbReference type="AlphaFoldDB" id="A0AA36D8H7"/>
<proteinExistence type="predicted"/>
<dbReference type="EMBL" id="CATQJA010002664">
    <property type="protein sequence ID" value="CAJ0582751.1"/>
    <property type="molecule type" value="Genomic_DNA"/>
</dbReference>
<protein>
    <submittedName>
        <fullName evidence="2">Uncharacterized protein</fullName>
    </submittedName>
</protein>